<dbReference type="Gene3D" id="1.10.460.10">
    <property type="entry name" value="Topoisomerase I, domain 2"/>
    <property type="match status" value="1"/>
</dbReference>
<dbReference type="SMART" id="SM00436">
    <property type="entry name" value="TOP1Bc"/>
    <property type="match status" value="1"/>
</dbReference>
<dbReference type="InterPro" id="IPR034144">
    <property type="entry name" value="TOPRIM_TopoIII"/>
</dbReference>
<name>A0A1M4Z0L4_9BACE</name>
<dbReference type="EMBL" id="FQVD01000011">
    <property type="protein sequence ID" value="SHF11367.1"/>
    <property type="molecule type" value="Genomic_DNA"/>
</dbReference>
<dbReference type="Gene3D" id="3.40.50.140">
    <property type="match status" value="1"/>
</dbReference>
<dbReference type="InterPro" id="IPR013825">
    <property type="entry name" value="Topo_IA_cen_sub2"/>
</dbReference>
<feature type="domain" description="Topo IA-type catalytic" evidence="11">
    <location>
        <begin position="158"/>
        <end position="592"/>
    </location>
</feature>
<evidence type="ECO:0000313" key="13">
    <source>
        <dbReference type="Proteomes" id="UP000184436"/>
    </source>
</evidence>
<reference evidence="12 13" key="1">
    <citation type="submission" date="2016-11" db="EMBL/GenBank/DDBJ databases">
        <authorList>
            <person name="Jaros S."/>
            <person name="Januszkiewicz K."/>
            <person name="Wedrychowicz H."/>
        </authorList>
    </citation>
    <scope>NUCLEOTIDE SEQUENCE [LARGE SCALE GENOMIC DNA]</scope>
    <source>
        <strain evidence="12 13">DSM 26883</strain>
    </source>
</reference>
<dbReference type="PANTHER" id="PTHR11390">
    <property type="entry name" value="PROKARYOTIC DNA TOPOISOMERASE"/>
    <property type="match status" value="1"/>
</dbReference>
<dbReference type="SUPFAM" id="SSF56712">
    <property type="entry name" value="Prokaryotic type I DNA topoisomerase"/>
    <property type="match status" value="1"/>
</dbReference>
<dbReference type="CDD" id="cd00186">
    <property type="entry name" value="TOP1Ac"/>
    <property type="match status" value="1"/>
</dbReference>
<comment type="similarity">
    <text evidence="2">Belongs to the type IA topoisomerase family.</text>
</comment>
<dbReference type="InterPro" id="IPR003601">
    <property type="entry name" value="Topo_IA_2"/>
</dbReference>
<dbReference type="InterPro" id="IPR000380">
    <property type="entry name" value="Topo_IA"/>
</dbReference>
<dbReference type="Pfam" id="PF01751">
    <property type="entry name" value="Toprim"/>
    <property type="match status" value="1"/>
</dbReference>
<keyword evidence="5" id="KW-0238">DNA-binding</keyword>
<comment type="catalytic activity">
    <reaction evidence="1">
        <text>ATP-independent breakage of single-stranded DNA, followed by passage and rejoining.</text>
        <dbReference type="EC" id="5.6.2.1"/>
    </reaction>
</comment>
<evidence type="ECO:0000256" key="3">
    <source>
        <dbReference type="ARBA" id="ARBA00012891"/>
    </source>
</evidence>
<dbReference type="AlphaFoldDB" id="A0A1M4Z0L4"/>
<evidence type="ECO:0000256" key="8">
    <source>
        <dbReference type="ARBA" id="ARBA00031985"/>
    </source>
</evidence>
<dbReference type="PROSITE" id="PS52039">
    <property type="entry name" value="TOPO_IA_2"/>
    <property type="match status" value="1"/>
</dbReference>
<evidence type="ECO:0000256" key="10">
    <source>
        <dbReference type="ARBA" id="ARBA00032877"/>
    </source>
</evidence>
<dbReference type="SMART" id="SM00493">
    <property type="entry name" value="TOPRIM"/>
    <property type="match status" value="1"/>
</dbReference>
<evidence type="ECO:0000256" key="1">
    <source>
        <dbReference type="ARBA" id="ARBA00000213"/>
    </source>
</evidence>
<dbReference type="SMART" id="SM00437">
    <property type="entry name" value="TOP1Ac"/>
    <property type="match status" value="1"/>
</dbReference>
<dbReference type="RefSeq" id="WP_073349660.1">
    <property type="nucleotide sequence ID" value="NZ_FQVD01000011.1"/>
</dbReference>
<dbReference type="InterPro" id="IPR003602">
    <property type="entry name" value="Topo_IA_DNA-bd_dom"/>
</dbReference>
<dbReference type="GO" id="GO:0003677">
    <property type="term" value="F:DNA binding"/>
    <property type="evidence" value="ECO:0007669"/>
    <property type="project" value="UniProtKB-KW"/>
</dbReference>
<dbReference type="InterPro" id="IPR013497">
    <property type="entry name" value="Topo_IA_cen"/>
</dbReference>
<keyword evidence="6 12" id="KW-0413">Isomerase</keyword>
<protein>
    <recommendedName>
        <fullName evidence="3">DNA topoisomerase</fullName>
        <ecNumber evidence="3">5.6.2.1</ecNumber>
    </recommendedName>
    <alternativeName>
        <fullName evidence="10">Omega-protein</fullName>
    </alternativeName>
    <alternativeName>
        <fullName evidence="9">Relaxing enzyme</fullName>
    </alternativeName>
    <alternativeName>
        <fullName evidence="7">Swivelase</fullName>
    </alternativeName>
    <alternativeName>
        <fullName evidence="8">Untwisting enzyme</fullName>
    </alternativeName>
</protein>
<dbReference type="GO" id="GO:0006265">
    <property type="term" value="P:DNA topological change"/>
    <property type="evidence" value="ECO:0007669"/>
    <property type="project" value="InterPro"/>
</dbReference>
<evidence type="ECO:0000256" key="6">
    <source>
        <dbReference type="ARBA" id="ARBA00023235"/>
    </source>
</evidence>
<dbReference type="InterPro" id="IPR013826">
    <property type="entry name" value="Topo_IA_cen_sub3"/>
</dbReference>
<dbReference type="GO" id="GO:0043597">
    <property type="term" value="C:cytoplasmic replication fork"/>
    <property type="evidence" value="ECO:0007669"/>
    <property type="project" value="TreeGrafter"/>
</dbReference>
<dbReference type="Pfam" id="PF01131">
    <property type="entry name" value="Topoisom_bac"/>
    <property type="match status" value="1"/>
</dbReference>
<evidence type="ECO:0000313" key="12">
    <source>
        <dbReference type="EMBL" id="SHF11367.1"/>
    </source>
</evidence>
<evidence type="ECO:0000256" key="5">
    <source>
        <dbReference type="ARBA" id="ARBA00023125"/>
    </source>
</evidence>
<dbReference type="PRINTS" id="PR00417">
    <property type="entry name" value="PRTPISMRASEI"/>
</dbReference>
<dbReference type="InterPro" id="IPR025589">
    <property type="entry name" value="Toprim_C_rpt"/>
</dbReference>
<evidence type="ECO:0000256" key="4">
    <source>
        <dbReference type="ARBA" id="ARBA00023029"/>
    </source>
</evidence>
<proteinExistence type="inferred from homology"/>
<dbReference type="Gene3D" id="1.10.290.10">
    <property type="entry name" value="Topoisomerase I, domain 4"/>
    <property type="match status" value="1"/>
</dbReference>
<dbReference type="Gene3D" id="2.70.20.10">
    <property type="entry name" value="Topoisomerase I, domain 3"/>
    <property type="match status" value="1"/>
</dbReference>
<sequence>MIAIIAEKPSVGQEIARVVGATEKKDGYITGNGYMVTWALGHLVSLALPGTYGYTRTTAEDLPMIPEPFRLVERQIRTDRGMVTDITVGRQLKVIDGVFSECDSIIVATDAGREGELIFRWIYSYLGCTKPFKRLWISSLTDEAIRKGMAGLREGYEYDSLYAAADSRAKADWLVGMNASRALAAASGSANNSIGRVQTPTLAMICARFKENRNFVSTPYWQLHITLKQGEAHRLFIHPEHFGDKEAAETAYGRLTPGSAVTITKAERDTVFQQAPLLYDLTSLQKDCNIHHDLPADKTLSIAQSLYEKKLVSYPRTGSRYIPEDVMAHIPALLEKIIAMPRFREYGRTFDLSGLNTRSVDATKVTDHHALIITGIVPEGLSEAEAVVYEMIAGRMLEAFSPRCEKESLKMECVCEGMDFRSQSTVIVIPGWRAVFSRKEDREKDEPEAGGGTAVFAEGEEIPVMGHGLAQKKTMPRPLYTDATLLSVMENCGKEIADEQAREAVKELGIGTPATRAAIITTLFKRDYIERSGKSIRPTEKGLYLYESVKGMMVADAELTGTWEKALAQIEEHTLDPESFMLSIREYTGKVTGEILRLKFPEPSSRAFTCPKCGTGNVVVKSKVAKCDREGCGLLVFRRFLNKELTDQHLEQLFSSGSTRLIKGLKGKKGVSFDATVAFDTDFNLKLSFPKPKGGKGK</sequence>
<dbReference type="STRING" id="871325.SAMN05444349_111108"/>
<evidence type="ECO:0000256" key="2">
    <source>
        <dbReference type="ARBA" id="ARBA00009446"/>
    </source>
</evidence>
<dbReference type="InterPro" id="IPR023405">
    <property type="entry name" value="Topo_IA_core_domain"/>
</dbReference>
<dbReference type="GO" id="GO:0003917">
    <property type="term" value="F:DNA topoisomerase type I (single strand cut, ATP-independent) activity"/>
    <property type="evidence" value="ECO:0007669"/>
    <property type="project" value="UniProtKB-EC"/>
</dbReference>
<dbReference type="InterPro" id="IPR013824">
    <property type="entry name" value="Topo_IA_cen_sub1"/>
</dbReference>
<organism evidence="12 13">
    <name type="scientific">Bacteroides faecichinchillae</name>
    <dbReference type="NCBI Taxonomy" id="871325"/>
    <lineage>
        <taxon>Bacteria</taxon>
        <taxon>Pseudomonadati</taxon>
        <taxon>Bacteroidota</taxon>
        <taxon>Bacteroidia</taxon>
        <taxon>Bacteroidales</taxon>
        <taxon>Bacteroidaceae</taxon>
        <taxon>Bacteroides</taxon>
    </lineage>
</organism>
<dbReference type="GO" id="GO:0006310">
    <property type="term" value="P:DNA recombination"/>
    <property type="evidence" value="ECO:0007669"/>
    <property type="project" value="TreeGrafter"/>
</dbReference>
<dbReference type="CDD" id="cd03362">
    <property type="entry name" value="TOPRIM_TopoIA_TopoIII"/>
    <property type="match status" value="1"/>
</dbReference>
<dbReference type="OrthoDB" id="9803554at2"/>
<dbReference type="PANTHER" id="PTHR11390:SF21">
    <property type="entry name" value="DNA TOPOISOMERASE 3-ALPHA"/>
    <property type="match status" value="1"/>
</dbReference>
<accession>A0A1M4Z0L4</accession>
<dbReference type="Proteomes" id="UP000184436">
    <property type="component" value="Unassembled WGS sequence"/>
</dbReference>
<dbReference type="GO" id="GO:0006281">
    <property type="term" value="P:DNA repair"/>
    <property type="evidence" value="ECO:0007669"/>
    <property type="project" value="TreeGrafter"/>
</dbReference>
<evidence type="ECO:0000256" key="7">
    <source>
        <dbReference type="ARBA" id="ARBA00030003"/>
    </source>
</evidence>
<evidence type="ECO:0000256" key="9">
    <source>
        <dbReference type="ARBA" id="ARBA00032235"/>
    </source>
</evidence>
<dbReference type="InterPro" id="IPR006171">
    <property type="entry name" value="TOPRIM_dom"/>
</dbReference>
<keyword evidence="13" id="KW-1185">Reference proteome</keyword>
<keyword evidence="4" id="KW-0799">Topoisomerase</keyword>
<dbReference type="Pfam" id="PF13342">
    <property type="entry name" value="Toprim_Crpt"/>
    <property type="match status" value="1"/>
</dbReference>
<dbReference type="EC" id="5.6.2.1" evidence="3"/>
<evidence type="ECO:0000259" key="11">
    <source>
        <dbReference type="PROSITE" id="PS52039"/>
    </source>
</evidence>
<gene>
    <name evidence="12" type="ORF">SAMN05444349_111108</name>
</gene>